<dbReference type="AlphaFoldDB" id="A0A699QUD7"/>
<sequence length="128" mass="14814">MKEINPFMDREETRDMMEDKRDGNNFGNKLSFASVLHEESSKKVNFCILVTNNTDLADVLIPMSSVLEVHVRFENTLYGYFLGKKVAFPVVERYLLNSWKKYAMTRVWGANMVSSSFSSPLLLVWKGY</sequence>
<evidence type="ECO:0000313" key="1">
    <source>
        <dbReference type="EMBL" id="GFC71380.1"/>
    </source>
</evidence>
<proteinExistence type="predicted"/>
<name>A0A699QUD7_TANCI</name>
<organism evidence="1">
    <name type="scientific">Tanacetum cinerariifolium</name>
    <name type="common">Dalmatian daisy</name>
    <name type="synonym">Chrysanthemum cinerariifolium</name>
    <dbReference type="NCBI Taxonomy" id="118510"/>
    <lineage>
        <taxon>Eukaryota</taxon>
        <taxon>Viridiplantae</taxon>
        <taxon>Streptophyta</taxon>
        <taxon>Embryophyta</taxon>
        <taxon>Tracheophyta</taxon>
        <taxon>Spermatophyta</taxon>
        <taxon>Magnoliopsida</taxon>
        <taxon>eudicotyledons</taxon>
        <taxon>Gunneridae</taxon>
        <taxon>Pentapetalae</taxon>
        <taxon>asterids</taxon>
        <taxon>campanulids</taxon>
        <taxon>Asterales</taxon>
        <taxon>Asteraceae</taxon>
        <taxon>Asteroideae</taxon>
        <taxon>Anthemideae</taxon>
        <taxon>Anthemidinae</taxon>
        <taxon>Tanacetum</taxon>
    </lineage>
</organism>
<comment type="caution">
    <text evidence="1">The sequence shown here is derived from an EMBL/GenBank/DDBJ whole genome shotgun (WGS) entry which is preliminary data.</text>
</comment>
<accession>A0A699QUD7</accession>
<protein>
    <submittedName>
        <fullName evidence="1">Uncharacterized protein</fullName>
    </submittedName>
</protein>
<gene>
    <name evidence="1" type="ORF">Tci_843350</name>
</gene>
<dbReference type="EMBL" id="BKCJ011033156">
    <property type="protein sequence ID" value="GFC71380.1"/>
    <property type="molecule type" value="Genomic_DNA"/>
</dbReference>
<reference evidence="1" key="1">
    <citation type="journal article" date="2019" name="Sci. Rep.">
        <title>Draft genome of Tanacetum cinerariifolium, the natural source of mosquito coil.</title>
        <authorList>
            <person name="Yamashiro T."/>
            <person name="Shiraishi A."/>
            <person name="Satake H."/>
            <person name="Nakayama K."/>
        </authorList>
    </citation>
    <scope>NUCLEOTIDE SEQUENCE</scope>
</reference>